<dbReference type="GO" id="GO:0050660">
    <property type="term" value="F:flavin adenine dinucleotide binding"/>
    <property type="evidence" value="ECO:0007669"/>
    <property type="project" value="InterPro"/>
</dbReference>
<sequence>MGEQFDVIIVGAGTMGMAAGYYLAKKGVNTLLIDSHDPPHDKGSHTGDTRIIRFAYGEGREYVPLALRSKELWDKLQEETEMPLFLQTGVLGFGPKGTTFIEEAIASASEHNLPLEVLDANDINQRWAGITVPENYYGCFEPTSGVLFSANCIRAYREGALKHGATLVSHSPVTNIEIEDDTVTVHTAKETYIGKKLILSAGAWNGPLLSKLGIDVKLQPLRQTHGFFDADPELYNADTFPIYLTQTDTGTYYGFPRIDGSGMKAGRHDIGQELDETYNVVDYGKVEADEQDTRTFLDTFMPQASGKLMEGVTCLYTKTPDEHFIIDYHPEHMHVAIAGGFSGHGFKFASVIGEILSEMVTTGKSPYDLSLFSIKRPILK</sequence>
<dbReference type="EC" id="1.5.3.2" evidence="6"/>
<evidence type="ECO:0000256" key="2">
    <source>
        <dbReference type="ARBA" id="ARBA00022630"/>
    </source>
</evidence>
<dbReference type="SUPFAM" id="SSF54373">
    <property type="entry name" value="FAD-linked reductases, C-terminal domain"/>
    <property type="match status" value="1"/>
</dbReference>
<dbReference type="InterPro" id="IPR045170">
    <property type="entry name" value="MTOX"/>
</dbReference>
<dbReference type="GO" id="GO:0050131">
    <property type="term" value="F:N-methyl-L-amino-acid oxidase activity"/>
    <property type="evidence" value="ECO:0007669"/>
    <property type="project" value="UniProtKB-EC"/>
</dbReference>
<evidence type="ECO:0000256" key="1">
    <source>
        <dbReference type="ARBA" id="ARBA00001974"/>
    </source>
</evidence>
<proteinExistence type="predicted"/>
<dbReference type="GO" id="GO:0005829">
    <property type="term" value="C:cytosol"/>
    <property type="evidence" value="ECO:0007669"/>
    <property type="project" value="TreeGrafter"/>
</dbReference>
<protein>
    <submittedName>
        <fullName evidence="6">N-methyl-L-tryptophan oxidase</fullName>
        <ecNumber evidence="6">1.5.3.2</ecNumber>
    </submittedName>
</protein>
<dbReference type="GO" id="GO:0008115">
    <property type="term" value="F:sarcosine oxidase activity"/>
    <property type="evidence" value="ECO:0007669"/>
    <property type="project" value="TreeGrafter"/>
</dbReference>
<dbReference type="AlphaFoldDB" id="A0AB39HR40"/>
<keyword evidence="3" id="KW-0274">FAD</keyword>
<dbReference type="Gene3D" id="3.50.50.60">
    <property type="entry name" value="FAD/NAD(P)-binding domain"/>
    <property type="match status" value="1"/>
</dbReference>
<dbReference type="NCBIfam" id="NF008425">
    <property type="entry name" value="PRK11259.1"/>
    <property type="match status" value="1"/>
</dbReference>
<dbReference type="InterPro" id="IPR006076">
    <property type="entry name" value="FAD-dep_OxRdtase"/>
</dbReference>
<dbReference type="InterPro" id="IPR036188">
    <property type="entry name" value="FAD/NAD-bd_sf"/>
</dbReference>
<accession>A0AB39HR40</accession>
<dbReference type="PANTHER" id="PTHR10961">
    <property type="entry name" value="PEROXISOMAL SARCOSINE OXIDASE"/>
    <property type="match status" value="1"/>
</dbReference>
<name>A0AB39HR40_9BACI</name>
<dbReference type="RefSeq" id="WP_368653154.1">
    <property type="nucleotide sequence ID" value="NZ_CP162599.1"/>
</dbReference>
<comment type="cofactor">
    <cofactor evidence="1">
        <name>FAD</name>
        <dbReference type="ChEBI" id="CHEBI:57692"/>
    </cofactor>
</comment>
<keyword evidence="4 6" id="KW-0560">Oxidoreductase</keyword>
<feature type="domain" description="FAD dependent oxidoreductase" evidence="5">
    <location>
        <begin position="6"/>
        <end position="359"/>
    </location>
</feature>
<dbReference type="PANTHER" id="PTHR10961:SF7">
    <property type="entry name" value="FAD DEPENDENT OXIDOREDUCTASE DOMAIN-CONTAINING PROTEIN"/>
    <property type="match status" value="1"/>
</dbReference>
<dbReference type="EMBL" id="CP162599">
    <property type="protein sequence ID" value="XDK32466.1"/>
    <property type="molecule type" value="Genomic_DNA"/>
</dbReference>
<evidence type="ECO:0000313" key="6">
    <source>
        <dbReference type="EMBL" id="XDK32466.1"/>
    </source>
</evidence>
<dbReference type="SUPFAM" id="SSF51905">
    <property type="entry name" value="FAD/NAD(P)-binding domain"/>
    <property type="match status" value="1"/>
</dbReference>
<evidence type="ECO:0000256" key="3">
    <source>
        <dbReference type="ARBA" id="ARBA00022827"/>
    </source>
</evidence>
<evidence type="ECO:0000256" key="4">
    <source>
        <dbReference type="ARBA" id="ARBA00023002"/>
    </source>
</evidence>
<gene>
    <name evidence="6" type="primary">solA</name>
    <name evidence="6" type="ORF">AB4Y30_15880</name>
</gene>
<dbReference type="Gene3D" id="3.30.9.10">
    <property type="entry name" value="D-Amino Acid Oxidase, subunit A, domain 2"/>
    <property type="match status" value="1"/>
</dbReference>
<dbReference type="Pfam" id="PF01266">
    <property type="entry name" value="DAO"/>
    <property type="match status" value="1"/>
</dbReference>
<reference evidence="6" key="1">
    <citation type="submission" date="2024-07" db="EMBL/GenBank/DDBJ databases">
        <title>Halotolerant mesophilic bacterium Ornithinibacillus sp. 4-3, sp. nov., isolated from soil.</title>
        <authorList>
            <person name="Sidarenka A.V."/>
            <person name="Guliayeva D.E."/>
            <person name="Leanovich S.I."/>
            <person name="Hileuskaya K.S."/>
            <person name="Akhremchuk A.E."/>
            <person name="Sikolenko M.A."/>
            <person name="Valentovich L.N."/>
        </authorList>
    </citation>
    <scope>NUCLEOTIDE SEQUENCE</scope>
    <source>
        <strain evidence="6">4-3</strain>
    </source>
</reference>
<keyword evidence="2" id="KW-0285">Flavoprotein</keyword>
<organism evidence="6">
    <name type="scientific">Ornithinibacillus sp. 4-3</name>
    <dbReference type="NCBI Taxonomy" id="3231488"/>
    <lineage>
        <taxon>Bacteria</taxon>
        <taxon>Bacillati</taxon>
        <taxon>Bacillota</taxon>
        <taxon>Bacilli</taxon>
        <taxon>Bacillales</taxon>
        <taxon>Bacillaceae</taxon>
        <taxon>Ornithinibacillus</taxon>
    </lineage>
</organism>
<evidence type="ECO:0000259" key="5">
    <source>
        <dbReference type="Pfam" id="PF01266"/>
    </source>
</evidence>